<feature type="compositionally biased region" description="Basic and acidic residues" evidence="1">
    <location>
        <begin position="43"/>
        <end position="53"/>
    </location>
</feature>
<protein>
    <submittedName>
        <fullName evidence="2">Uncharacterized protein</fullName>
    </submittedName>
</protein>
<organism evidence="2 3">
    <name type="scientific">Dendrobium thyrsiflorum</name>
    <name type="common">Pinecone-like raceme dendrobium</name>
    <name type="synonym">Orchid</name>
    <dbReference type="NCBI Taxonomy" id="117978"/>
    <lineage>
        <taxon>Eukaryota</taxon>
        <taxon>Viridiplantae</taxon>
        <taxon>Streptophyta</taxon>
        <taxon>Embryophyta</taxon>
        <taxon>Tracheophyta</taxon>
        <taxon>Spermatophyta</taxon>
        <taxon>Magnoliopsida</taxon>
        <taxon>Liliopsida</taxon>
        <taxon>Asparagales</taxon>
        <taxon>Orchidaceae</taxon>
        <taxon>Epidendroideae</taxon>
        <taxon>Malaxideae</taxon>
        <taxon>Dendrobiinae</taxon>
        <taxon>Dendrobium</taxon>
    </lineage>
</organism>
<reference evidence="2 3" key="1">
    <citation type="journal article" date="2024" name="Plant Biotechnol. J.">
        <title>Dendrobium thyrsiflorum genome and its molecular insights into genes involved in important horticultural traits.</title>
        <authorList>
            <person name="Chen B."/>
            <person name="Wang J.Y."/>
            <person name="Zheng P.J."/>
            <person name="Li K.L."/>
            <person name="Liang Y.M."/>
            <person name="Chen X.F."/>
            <person name="Zhang C."/>
            <person name="Zhao X."/>
            <person name="He X."/>
            <person name="Zhang G.Q."/>
            <person name="Liu Z.J."/>
            <person name="Xu Q."/>
        </authorList>
    </citation>
    <scope>NUCLEOTIDE SEQUENCE [LARGE SCALE GENOMIC DNA]</scope>
    <source>
        <strain evidence="2">GZMU011</strain>
    </source>
</reference>
<accession>A0ABD0VG38</accession>
<feature type="compositionally biased region" description="Basic and acidic residues" evidence="1">
    <location>
        <begin position="60"/>
        <end position="70"/>
    </location>
</feature>
<comment type="caution">
    <text evidence="2">The sequence shown here is derived from an EMBL/GenBank/DDBJ whole genome shotgun (WGS) entry which is preliminary data.</text>
</comment>
<keyword evidence="3" id="KW-1185">Reference proteome</keyword>
<evidence type="ECO:0000256" key="1">
    <source>
        <dbReference type="SAM" id="MobiDB-lite"/>
    </source>
</evidence>
<feature type="region of interest" description="Disordered" evidence="1">
    <location>
        <begin position="43"/>
        <end position="83"/>
    </location>
</feature>
<dbReference type="AlphaFoldDB" id="A0ABD0VG38"/>
<name>A0ABD0VG38_DENTH</name>
<proteinExistence type="predicted"/>
<dbReference type="EMBL" id="JANQDX010000005">
    <property type="protein sequence ID" value="KAL0924109.1"/>
    <property type="molecule type" value="Genomic_DNA"/>
</dbReference>
<gene>
    <name evidence="2" type="ORF">M5K25_004916</name>
</gene>
<evidence type="ECO:0000313" key="2">
    <source>
        <dbReference type="EMBL" id="KAL0924109.1"/>
    </source>
</evidence>
<sequence>MVGHSVQAGLRRLILSRSLRLEIQRRRGARGWCLSGELRQECSESPSNRRDTGEATAIALEKEDPPETDRGNGTTRTESFGLW</sequence>
<dbReference type="Proteomes" id="UP001552299">
    <property type="component" value="Unassembled WGS sequence"/>
</dbReference>
<evidence type="ECO:0000313" key="3">
    <source>
        <dbReference type="Proteomes" id="UP001552299"/>
    </source>
</evidence>
<feature type="compositionally biased region" description="Polar residues" evidence="1">
    <location>
        <begin position="71"/>
        <end position="83"/>
    </location>
</feature>